<feature type="transmembrane region" description="Helical" evidence="1">
    <location>
        <begin position="152"/>
        <end position="168"/>
    </location>
</feature>
<dbReference type="InterPro" id="IPR021315">
    <property type="entry name" value="Gap/Sap"/>
</dbReference>
<dbReference type="EMBL" id="MVHV01000024">
    <property type="protein sequence ID" value="ORA79112.1"/>
    <property type="molecule type" value="Genomic_DNA"/>
</dbReference>
<keyword evidence="1" id="KW-0812">Transmembrane</keyword>
<keyword evidence="3" id="KW-1185">Reference proteome</keyword>
<dbReference type="Proteomes" id="UP000243140">
    <property type="component" value="Unassembled WGS sequence"/>
</dbReference>
<accession>A0ABX3SNJ2</accession>
<organism evidence="2 3">
    <name type="scientific">Mycobacterium malmoense</name>
    <dbReference type="NCBI Taxonomy" id="1780"/>
    <lineage>
        <taxon>Bacteria</taxon>
        <taxon>Bacillati</taxon>
        <taxon>Actinomycetota</taxon>
        <taxon>Actinomycetes</taxon>
        <taxon>Mycobacteriales</taxon>
        <taxon>Mycobacteriaceae</taxon>
        <taxon>Mycobacterium</taxon>
    </lineage>
</organism>
<gene>
    <name evidence="2" type="ORF">BST29_19870</name>
</gene>
<sequence length="257" mass="27637">MWGYVLLMGFVLLTDPMRLGLAFVLMSRRRAMHNLLACWAGGMLVGIGIGVAVLLLLRDVALVAIQAAISTANEFRSAIIILEGNRLHIAIAVLASLALATMVAREQRARLAARVPVTIPGGDEPSAAPQPSKPSLVSRLVAFNHRILRSDCVWPAFVVGIMSTFPPVEGPMALTAIMASKAPTGTQLLVFVIFTLQVLAFVEIPLVSYLVAPHKTEATIRQLNKLNTWIQGHQRQIIQTGLAATAIAFFFKGIGGI</sequence>
<evidence type="ECO:0000313" key="3">
    <source>
        <dbReference type="Proteomes" id="UP000243140"/>
    </source>
</evidence>
<keyword evidence="1" id="KW-0472">Membrane</keyword>
<keyword evidence="1" id="KW-1133">Transmembrane helix</keyword>
<reference evidence="2 3" key="1">
    <citation type="submission" date="2017-02" db="EMBL/GenBank/DDBJ databases">
        <title>The new phylogeny of genus Mycobacterium.</title>
        <authorList>
            <person name="Tortoli E."/>
            <person name="Trovato A."/>
            <person name="Cirillo D.M."/>
        </authorList>
    </citation>
    <scope>NUCLEOTIDE SEQUENCE [LARGE SCALE GENOMIC DNA]</scope>
    <source>
        <strain evidence="2 3">IP1130001</strain>
    </source>
</reference>
<dbReference type="RefSeq" id="WP_071510066.1">
    <property type="nucleotide sequence ID" value="NZ_CP060015.1"/>
</dbReference>
<feature type="transmembrane region" description="Helical" evidence="1">
    <location>
        <begin position="37"/>
        <end position="57"/>
    </location>
</feature>
<proteinExistence type="predicted"/>
<dbReference type="Pfam" id="PF11139">
    <property type="entry name" value="SfLAP"/>
    <property type="match status" value="1"/>
</dbReference>
<protein>
    <recommendedName>
        <fullName evidence="4">GAP family protein</fullName>
    </recommendedName>
</protein>
<evidence type="ECO:0008006" key="4">
    <source>
        <dbReference type="Google" id="ProtNLM"/>
    </source>
</evidence>
<feature type="transmembrane region" description="Helical" evidence="1">
    <location>
        <begin position="87"/>
        <end position="104"/>
    </location>
</feature>
<name>A0ABX3SNJ2_MYCMA</name>
<evidence type="ECO:0000256" key="1">
    <source>
        <dbReference type="SAM" id="Phobius"/>
    </source>
</evidence>
<comment type="caution">
    <text evidence="2">The sequence shown here is derived from an EMBL/GenBank/DDBJ whole genome shotgun (WGS) entry which is preliminary data.</text>
</comment>
<feature type="transmembrane region" description="Helical" evidence="1">
    <location>
        <begin position="6"/>
        <end position="25"/>
    </location>
</feature>
<evidence type="ECO:0000313" key="2">
    <source>
        <dbReference type="EMBL" id="ORA79112.1"/>
    </source>
</evidence>
<feature type="transmembrane region" description="Helical" evidence="1">
    <location>
        <begin position="188"/>
        <end position="212"/>
    </location>
</feature>